<keyword evidence="3" id="KW-1185">Reference proteome</keyword>
<evidence type="ECO:0000313" key="3">
    <source>
        <dbReference type="Proteomes" id="UP000199305"/>
    </source>
</evidence>
<feature type="compositionally biased region" description="Basic residues" evidence="1">
    <location>
        <begin position="80"/>
        <end position="90"/>
    </location>
</feature>
<dbReference type="AlphaFoldDB" id="A0A1G9E7C4"/>
<dbReference type="InterPro" id="IPR046119">
    <property type="entry name" value="DUF6116"/>
</dbReference>
<dbReference type="EMBL" id="FNFH01000007">
    <property type="protein sequence ID" value="SDK72044.1"/>
    <property type="molecule type" value="Genomic_DNA"/>
</dbReference>
<dbReference type="STRING" id="658219.SAMN05216212_3051"/>
<evidence type="ECO:0000256" key="1">
    <source>
        <dbReference type="SAM" id="MobiDB-lite"/>
    </source>
</evidence>
<feature type="region of interest" description="Disordered" evidence="1">
    <location>
        <begin position="62"/>
        <end position="98"/>
    </location>
</feature>
<evidence type="ECO:0000313" key="2">
    <source>
        <dbReference type="EMBL" id="SDK72044.1"/>
    </source>
</evidence>
<accession>A0A1G9E7C4</accession>
<name>A0A1G9E7C4_9GAMM</name>
<sequence length="98" mass="11023">MKKVLPSALVGWFLNHARGLKHPQLFKWICAIFLVDLFVPDLLPFVDELLLGLAALYLGSRRKTQSSELPRSGTDGDKSHKGRRSFAKKSSRGDDERS</sequence>
<proteinExistence type="predicted"/>
<dbReference type="Proteomes" id="UP000199305">
    <property type="component" value="Unassembled WGS sequence"/>
</dbReference>
<organism evidence="2 3">
    <name type="scientific">Microbulbifer yueqingensis</name>
    <dbReference type="NCBI Taxonomy" id="658219"/>
    <lineage>
        <taxon>Bacteria</taxon>
        <taxon>Pseudomonadati</taxon>
        <taxon>Pseudomonadota</taxon>
        <taxon>Gammaproteobacteria</taxon>
        <taxon>Cellvibrionales</taxon>
        <taxon>Microbulbiferaceae</taxon>
        <taxon>Microbulbifer</taxon>
    </lineage>
</organism>
<gene>
    <name evidence="2" type="ORF">SAMN05216212_3051</name>
</gene>
<dbReference type="Pfam" id="PF19611">
    <property type="entry name" value="DUF6116"/>
    <property type="match status" value="1"/>
</dbReference>
<protein>
    <submittedName>
        <fullName evidence="2">Uncharacterized protein</fullName>
    </submittedName>
</protein>
<dbReference type="RefSeq" id="WP_217631462.1">
    <property type="nucleotide sequence ID" value="NZ_FNFH01000007.1"/>
</dbReference>
<reference evidence="3" key="1">
    <citation type="submission" date="2016-10" db="EMBL/GenBank/DDBJ databases">
        <authorList>
            <person name="Varghese N."/>
            <person name="Submissions S."/>
        </authorList>
    </citation>
    <scope>NUCLEOTIDE SEQUENCE [LARGE SCALE GENOMIC DNA]</scope>
    <source>
        <strain evidence="3">CGMCC 1.10658</strain>
    </source>
</reference>